<organism evidence="1 2">
    <name type="scientific">Paragonimus skrjabini miyazakii</name>
    <dbReference type="NCBI Taxonomy" id="59628"/>
    <lineage>
        <taxon>Eukaryota</taxon>
        <taxon>Metazoa</taxon>
        <taxon>Spiralia</taxon>
        <taxon>Lophotrochozoa</taxon>
        <taxon>Platyhelminthes</taxon>
        <taxon>Trematoda</taxon>
        <taxon>Digenea</taxon>
        <taxon>Plagiorchiida</taxon>
        <taxon>Troglotremata</taxon>
        <taxon>Troglotrematidae</taxon>
        <taxon>Paragonimus</taxon>
    </lineage>
</organism>
<dbReference type="Proteomes" id="UP000822476">
    <property type="component" value="Unassembled WGS sequence"/>
</dbReference>
<dbReference type="AlphaFoldDB" id="A0A8S9YKW7"/>
<dbReference type="Gene3D" id="2.60.40.770">
    <property type="match status" value="1"/>
</dbReference>
<reference evidence="1" key="1">
    <citation type="submission" date="2019-07" db="EMBL/GenBank/DDBJ databases">
        <title>Annotation for the trematode Paragonimus miyazaki's.</title>
        <authorList>
            <person name="Choi Y.-J."/>
        </authorList>
    </citation>
    <scope>NUCLEOTIDE SEQUENCE</scope>
    <source>
        <strain evidence="1">Japan</strain>
    </source>
</reference>
<gene>
    <name evidence="1" type="ORF">EG68_11860</name>
</gene>
<dbReference type="InterPro" id="IPR014756">
    <property type="entry name" value="Ig_E-set"/>
</dbReference>
<evidence type="ECO:0000313" key="2">
    <source>
        <dbReference type="Proteomes" id="UP000822476"/>
    </source>
</evidence>
<sequence length="144" mass="15980">MNAQVTPSDEFSPDTETGERTLLSSSGSLVNVTLNSCTGSTCDLYMANPVTMNITFQTDRLLYRLRPRLCAMILGFIPSCKALRLATTCKRGSNECLVKSGNLYTYSNQTDIFDHTGENTWKLLDSRGVSVVCVQMRLAIFGRY</sequence>
<name>A0A8S9YKW7_9TREM</name>
<accession>A0A8S9YKW7</accession>
<keyword evidence="2" id="KW-1185">Reference proteome</keyword>
<dbReference type="SUPFAM" id="SSF81296">
    <property type="entry name" value="E set domains"/>
    <property type="match status" value="1"/>
</dbReference>
<dbReference type="EMBL" id="JTDE01009531">
    <property type="protein sequence ID" value="KAF7234455.1"/>
    <property type="molecule type" value="Genomic_DNA"/>
</dbReference>
<evidence type="ECO:0000313" key="1">
    <source>
        <dbReference type="EMBL" id="KAF7234455.1"/>
    </source>
</evidence>
<protein>
    <submittedName>
        <fullName evidence="1">Uncharacterized protein</fullName>
    </submittedName>
</protein>
<proteinExistence type="predicted"/>
<comment type="caution">
    <text evidence="1">The sequence shown here is derived from an EMBL/GenBank/DDBJ whole genome shotgun (WGS) entry which is preliminary data.</text>
</comment>